<dbReference type="InParanoid" id="A3GH96"/>
<accession>A3GH96</accession>
<feature type="domain" description="Acyl-coenzyme A oxidase N-terminal" evidence="18">
    <location>
        <begin position="53"/>
        <end position="165"/>
    </location>
</feature>
<protein>
    <recommendedName>
        <fullName evidence="12">Acyl-coenzyme A oxidase</fullName>
    </recommendedName>
</protein>
<dbReference type="InterPro" id="IPR037069">
    <property type="entry name" value="AcylCoA_DH/ox_N_sf"/>
</dbReference>
<dbReference type="FunFam" id="1.20.140.10:FF:000015">
    <property type="entry name" value="Acyl-coenzyme A oxidase"/>
    <property type="match status" value="1"/>
</dbReference>
<evidence type="ECO:0000256" key="15">
    <source>
        <dbReference type="SAM" id="MobiDB-lite"/>
    </source>
</evidence>
<keyword evidence="9" id="KW-0560">Oxidoreductase</keyword>
<evidence type="ECO:0000256" key="10">
    <source>
        <dbReference type="ARBA" id="ARBA00023098"/>
    </source>
</evidence>
<dbReference type="Pfam" id="PF22924">
    <property type="entry name" value="ACOX_C_alpha1"/>
    <property type="match status" value="1"/>
</dbReference>
<dbReference type="FunCoup" id="A3GH96">
    <property type="interactions" value="423"/>
</dbReference>
<dbReference type="FunFam" id="1.10.540.10:FF:000018">
    <property type="entry name" value="Acyl-coenzyme A oxidase"/>
    <property type="match status" value="1"/>
</dbReference>
<comment type="caution">
    <text evidence="20">The sequence shown here is derived from an EMBL/GenBank/DDBJ whole genome shotgun (WGS) entry which is preliminary data.</text>
</comment>
<dbReference type="GO" id="GO:0055088">
    <property type="term" value="P:lipid homeostasis"/>
    <property type="evidence" value="ECO:0007669"/>
    <property type="project" value="TreeGrafter"/>
</dbReference>
<gene>
    <name evidence="20" type="primary">ACOX2</name>
    <name evidence="20" type="ORF">PICST_39759</name>
</gene>
<name>A3GH96_PICST</name>
<dbReference type="Gene3D" id="1.10.540.10">
    <property type="entry name" value="Acyl-CoA dehydrogenase/oxidase, N-terminal domain"/>
    <property type="match status" value="1"/>
</dbReference>
<dbReference type="GeneID" id="4851645"/>
<dbReference type="InterPro" id="IPR055060">
    <property type="entry name" value="ACOX_C_alpha1"/>
</dbReference>
<reference evidence="20 21" key="1">
    <citation type="journal article" date="2007" name="Nat. Biotechnol.">
        <title>Genome sequence of the lignocellulose-bioconverting and xylose-fermenting yeast Pichia stipitis.</title>
        <authorList>
            <person name="Jeffries T.W."/>
            <person name="Grigoriev I.V."/>
            <person name="Grimwood J."/>
            <person name="Laplaza J.M."/>
            <person name="Aerts A."/>
            <person name="Salamov A."/>
            <person name="Schmutz J."/>
            <person name="Lindquist E."/>
            <person name="Dehal P."/>
            <person name="Shapiro H."/>
            <person name="Jin Y.S."/>
            <person name="Passoth V."/>
            <person name="Richardson P.M."/>
        </authorList>
    </citation>
    <scope>NUCLEOTIDE SEQUENCE [LARGE SCALE GENOMIC DNA]</scope>
    <source>
        <strain evidence="21">ATCC 58785 / CBS 6054 / NBRC 10063 / NRRL Y-11545</strain>
    </source>
</reference>
<evidence type="ECO:0000259" key="16">
    <source>
        <dbReference type="Pfam" id="PF01756"/>
    </source>
</evidence>
<proteinExistence type="inferred from homology"/>
<dbReference type="GO" id="GO:0071949">
    <property type="term" value="F:FAD binding"/>
    <property type="evidence" value="ECO:0007669"/>
    <property type="project" value="InterPro"/>
</dbReference>
<dbReference type="FunFam" id="2.40.110.10:FF:000003">
    <property type="entry name" value="Acyl-coenzyme A oxidase"/>
    <property type="match status" value="1"/>
</dbReference>
<dbReference type="GO" id="GO:0005504">
    <property type="term" value="F:fatty acid binding"/>
    <property type="evidence" value="ECO:0007669"/>
    <property type="project" value="TreeGrafter"/>
</dbReference>
<evidence type="ECO:0000256" key="11">
    <source>
        <dbReference type="ARBA" id="ARBA00023140"/>
    </source>
</evidence>
<comment type="subcellular location">
    <subcellularLocation>
        <location evidence="3">Peroxisome</location>
    </subcellularLocation>
</comment>
<dbReference type="PANTHER" id="PTHR10909">
    <property type="entry name" value="ELECTRON TRANSPORT OXIDOREDUCTASE"/>
    <property type="match status" value="1"/>
</dbReference>
<dbReference type="RefSeq" id="XP_001386799.2">
    <property type="nucleotide sequence ID" value="XM_001386762.1"/>
</dbReference>
<keyword evidence="7 12" id="KW-0274">FAD</keyword>
<dbReference type="PIRSF" id="PIRSF000168">
    <property type="entry name" value="Acyl-CoA_oxidase"/>
    <property type="match status" value="1"/>
</dbReference>
<dbReference type="InterPro" id="IPR009100">
    <property type="entry name" value="AcylCoA_DH/oxidase_NM_dom_sf"/>
</dbReference>
<feature type="binding site" evidence="14">
    <location>
        <position position="219"/>
    </location>
    <ligand>
        <name>FAD</name>
        <dbReference type="ChEBI" id="CHEBI:57692"/>
    </ligand>
</feature>
<dbReference type="SMR" id="A3GH96"/>
<comment type="catalytic activity">
    <reaction evidence="1">
        <text>a 2,3-saturated acyl-CoA + O2 = a (2E)-enoyl-CoA + H2O2</text>
        <dbReference type="Rhea" id="RHEA:38959"/>
        <dbReference type="ChEBI" id="CHEBI:15379"/>
        <dbReference type="ChEBI" id="CHEBI:16240"/>
        <dbReference type="ChEBI" id="CHEBI:58856"/>
        <dbReference type="ChEBI" id="CHEBI:65111"/>
        <dbReference type="EC" id="1.3.3.6"/>
    </reaction>
</comment>
<dbReference type="SUPFAM" id="SSF56645">
    <property type="entry name" value="Acyl-CoA dehydrogenase NM domain-like"/>
    <property type="match status" value="1"/>
</dbReference>
<dbReference type="InterPro" id="IPR006091">
    <property type="entry name" value="Acyl-CoA_Oxase/DH_mid-dom"/>
</dbReference>
<feature type="binding site" evidence="14">
    <location>
        <position position="180"/>
    </location>
    <ligand>
        <name>FAD</name>
        <dbReference type="ChEBI" id="CHEBI:57692"/>
    </ligand>
</feature>
<feature type="domain" description="Acyl-CoA oxidase C-alpha1" evidence="19">
    <location>
        <begin position="315"/>
        <end position="486"/>
    </location>
</feature>
<dbReference type="HOGENOM" id="CLU_014629_3_1_1"/>
<keyword evidence="10" id="KW-0443">Lipid metabolism</keyword>
<dbReference type="STRING" id="322104.A3GH96"/>
<dbReference type="OMA" id="AHGTNAK"/>
<evidence type="ECO:0000256" key="12">
    <source>
        <dbReference type="PIRNR" id="PIRNR000168"/>
    </source>
</evidence>
<evidence type="ECO:0000259" key="19">
    <source>
        <dbReference type="Pfam" id="PF22924"/>
    </source>
</evidence>
<evidence type="ECO:0000256" key="3">
    <source>
        <dbReference type="ARBA" id="ARBA00004275"/>
    </source>
</evidence>
<dbReference type="EMBL" id="AAVQ01000002">
    <property type="protein sequence ID" value="EAZ62776.2"/>
    <property type="molecule type" value="Genomic_DNA"/>
</dbReference>
<feature type="domain" description="Acyl-CoA oxidase C-terminal" evidence="16">
    <location>
        <begin position="533"/>
        <end position="703"/>
    </location>
</feature>
<dbReference type="eggNOG" id="KOG0136">
    <property type="taxonomic scope" value="Eukaryota"/>
</dbReference>
<dbReference type="Gene3D" id="1.20.140.10">
    <property type="entry name" value="Butyryl-CoA Dehydrogenase, subunit A, domain 3"/>
    <property type="match status" value="2"/>
</dbReference>
<dbReference type="InterPro" id="IPR036250">
    <property type="entry name" value="AcylCo_DH-like_C"/>
</dbReference>
<evidence type="ECO:0000313" key="21">
    <source>
        <dbReference type="Proteomes" id="UP000002258"/>
    </source>
</evidence>
<dbReference type="GO" id="GO:0005777">
    <property type="term" value="C:peroxisome"/>
    <property type="evidence" value="ECO:0007669"/>
    <property type="project" value="UniProtKB-SubCell"/>
</dbReference>
<keyword evidence="8" id="KW-0276">Fatty acid metabolism</keyword>
<keyword evidence="21" id="KW-1185">Reference proteome</keyword>
<comment type="cofactor">
    <cofactor evidence="2">
        <name>FAD</name>
        <dbReference type="ChEBI" id="CHEBI:57692"/>
    </cofactor>
</comment>
<feature type="compositionally biased region" description="Basic and acidic residues" evidence="15">
    <location>
        <begin position="706"/>
        <end position="718"/>
    </location>
</feature>
<dbReference type="PANTHER" id="PTHR10909:SF352">
    <property type="entry name" value="ACYL-COENZYME A OXIDASE-LIKE PROTEIN"/>
    <property type="match status" value="1"/>
</dbReference>
<evidence type="ECO:0000259" key="18">
    <source>
        <dbReference type="Pfam" id="PF14749"/>
    </source>
</evidence>
<dbReference type="InterPro" id="IPR002655">
    <property type="entry name" value="Acyl-CoA_oxidase_C"/>
</dbReference>
<dbReference type="Proteomes" id="UP000002258">
    <property type="component" value="Chromosome 1"/>
</dbReference>
<dbReference type="InterPro" id="IPR012258">
    <property type="entry name" value="Acyl-CoA_oxidase"/>
</dbReference>
<evidence type="ECO:0000256" key="8">
    <source>
        <dbReference type="ARBA" id="ARBA00022832"/>
    </source>
</evidence>
<dbReference type="InterPro" id="IPR046373">
    <property type="entry name" value="Acyl-CoA_Oxase/DH_mid-dom_sf"/>
</dbReference>
<evidence type="ECO:0000256" key="9">
    <source>
        <dbReference type="ARBA" id="ARBA00023002"/>
    </source>
</evidence>
<feature type="region of interest" description="Disordered" evidence="15">
    <location>
        <begin position="1"/>
        <end position="44"/>
    </location>
</feature>
<evidence type="ECO:0000256" key="2">
    <source>
        <dbReference type="ARBA" id="ARBA00001974"/>
    </source>
</evidence>
<keyword evidence="11" id="KW-0576">Peroxisome</keyword>
<evidence type="ECO:0000256" key="5">
    <source>
        <dbReference type="ARBA" id="ARBA00006288"/>
    </source>
</evidence>
<dbReference type="Pfam" id="PF02770">
    <property type="entry name" value="Acyl-CoA_dh_M"/>
    <property type="match status" value="1"/>
</dbReference>
<feature type="domain" description="Acyl-CoA oxidase/dehydrogenase middle" evidence="17">
    <location>
        <begin position="176"/>
        <end position="285"/>
    </location>
</feature>
<comment type="similarity">
    <text evidence="5 12">Belongs to the acyl-CoA oxidase family.</text>
</comment>
<dbReference type="Pfam" id="PF14749">
    <property type="entry name" value="Acyl-CoA_ox_N"/>
    <property type="match status" value="1"/>
</dbReference>
<dbReference type="GO" id="GO:0033540">
    <property type="term" value="P:fatty acid beta-oxidation using acyl-CoA oxidase"/>
    <property type="evidence" value="ECO:0007669"/>
    <property type="project" value="UniProtKB-UniPathway"/>
</dbReference>
<sequence length="725" mass="81460">MISLPKELQANSTPQIKIDPKKPSIVTNTIDSEPRPTPAKSIEEERNRTNWDTVKMHQFLEGSPEKSLEILKLYKSLERDTILQSSFEHYDNTKDQDRELVAQRINQMTKFIEIDSPKKFRRRLNLMTVYDPSMGIRIAVNLGLFLNCIRGNGTAAQYEFWAKHRESAIIKQMYGCFGMTELGHGSNVAGCETTATFDEETDEFVIDTPNISATKWWIGGAAHSATHSSVYARLIVKGKDYGVKCFIVPLRDSQHNLCPGVAIGDIGSKMGRQGVDNGWIQFSDVRIPRFFMLQKWCKVDRHGNVTLPPLEQLSYISLLGGRVDMAVDSYRQGARFMTIVLRYAAGRKQFKQEGAKVETTVLDYANVQKRLLPYLALVYAMAVGTDRLEKQHEQILEQMDRAILNNDKNGINQSLNSTKSLFVDSGSLKSTCTWLTSSLIDESRQACGGHGYSSYNGFGKTYNDWAVQCTWEGDNNVLGMSAGKTIVKNVQQILKGKTIKSSTLDFLNNAKQLLDTKNILATEADLKDSSKFRVALQAVIVKYAASLSDVLAKNKNNWDLVGASRVELSKLRAHYYLLETFEERVKSLSPASDLYPHLANLLQLYYVSVILIPFAADFIRFGVISSDLVYYATSEYFGTLCGAVRPYVVGLTDSFQQPDNFLNSAIGKYDGNIYENYFGVVKSAHPPRNDKAPYNSALTGMLNRPSQEERERFEKSAEAAKILSR</sequence>
<keyword evidence="6 12" id="KW-0285">Flavoprotein</keyword>
<feature type="region of interest" description="Disordered" evidence="15">
    <location>
        <begin position="704"/>
        <end position="725"/>
    </location>
</feature>
<evidence type="ECO:0000256" key="1">
    <source>
        <dbReference type="ARBA" id="ARBA00001201"/>
    </source>
</evidence>
<evidence type="ECO:0000256" key="13">
    <source>
        <dbReference type="PIRSR" id="PIRSR000168-1"/>
    </source>
</evidence>
<feature type="active site" description="Proton acceptor" evidence="13">
    <location>
        <position position="472"/>
    </location>
</feature>
<dbReference type="KEGG" id="pic:PICST_39759"/>
<comment type="pathway">
    <text evidence="4">Lipid metabolism; peroxisomal fatty acid beta-oxidation.</text>
</comment>
<evidence type="ECO:0000259" key="17">
    <source>
        <dbReference type="Pfam" id="PF02770"/>
    </source>
</evidence>
<dbReference type="UniPathway" id="UPA00661"/>
<dbReference type="GO" id="GO:0003997">
    <property type="term" value="F:acyl-CoA oxidase activity"/>
    <property type="evidence" value="ECO:0007669"/>
    <property type="project" value="UniProtKB-EC"/>
</dbReference>
<dbReference type="SUPFAM" id="SSF47203">
    <property type="entry name" value="Acyl-CoA dehydrogenase C-terminal domain-like"/>
    <property type="match status" value="2"/>
</dbReference>
<organism evidence="20 21">
    <name type="scientific">Scheffersomyces stipitis (strain ATCC 58785 / CBS 6054 / NBRC 10063 / NRRL Y-11545)</name>
    <name type="common">Yeast</name>
    <name type="synonym">Pichia stipitis</name>
    <dbReference type="NCBI Taxonomy" id="322104"/>
    <lineage>
        <taxon>Eukaryota</taxon>
        <taxon>Fungi</taxon>
        <taxon>Dikarya</taxon>
        <taxon>Ascomycota</taxon>
        <taxon>Saccharomycotina</taxon>
        <taxon>Pichiomycetes</taxon>
        <taxon>Debaryomycetaceae</taxon>
        <taxon>Scheffersomyces</taxon>
    </lineage>
</organism>
<evidence type="ECO:0000313" key="20">
    <source>
        <dbReference type="EMBL" id="EAZ62776.2"/>
    </source>
</evidence>
<evidence type="ECO:0000256" key="7">
    <source>
        <dbReference type="ARBA" id="ARBA00022827"/>
    </source>
</evidence>
<dbReference type="OrthoDB" id="538336at2759"/>
<dbReference type="InterPro" id="IPR029320">
    <property type="entry name" value="Acyl-CoA_ox_N"/>
</dbReference>
<dbReference type="Gene3D" id="2.40.110.10">
    <property type="entry name" value="Butyryl-CoA Dehydrogenase, subunit A, domain 2"/>
    <property type="match status" value="1"/>
</dbReference>
<dbReference type="AlphaFoldDB" id="A3GH96"/>
<dbReference type="Pfam" id="PF01756">
    <property type="entry name" value="ACOX"/>
    <property type="match status" value="1"/>
</dbReference>
<evidence type="ECO:0000256" key="4">
    <source>
        <dbReference type="ARBA" id="ARBA00004846"/>
    </source>
</evidence>
<evidence type="ECO:0000256" key="6">
    <source>
        <dbReference type="ARBA" id="ARBA00022630"/>
    </source>
</evidence>
<evidence type="ECO:0000256" key="14">
    <source>
        <dbReference type="PIRSR" id="PIRSR000168-2"/>
    </source>
</evidence>